<proteinExistence type="predicted"/>
<dbReference type="RefSeq" id="WP_106252398.1">
    <property type="nucleotide sequence ID" value="NZ_PVZC01000010.1"/>
</dbReference>
<sequence>MASTVRHITIDCAPPYEPYELARFWSGVLGRPVDPADAPGDDEVALAPPPAGPTLLFVRVPEAKSVKNRVHLDLEPDRRRDAEVARLAAMGAVVVDDRRTPTGRGWVVLADPAGNEFCVESGPADRAAG</sequence>
<dbReference type="AlphaFoldDB" id="A0A2T0PTR6"/>
<organism evidence="2 3">
    <name type="scientific">Allonocardiopsis opalescens</name>
    <dbReference type="NCBI Taxonomy" id="1144618"/>
    <lineage>
        <taxon>Bacteria</taxon>
        <taxon>Bacillati</taxon>
        <taxon>Actinomycetota</taxon>
        <taxon>Actinomycetes</taxon>
        <taxon>Streptosporangiales</taxon>
        <taxon>Allonocardiopsis</taxon>
    </lineage>
</organism>
<evidence type="ECO:0000313" key="3">
    <source>
        <dbReference type="Proteomes" id="UP000237846"/>
    </source>
</evidence>
<comment type="caution">
    <text evidence="2">The sequence shown here is derived from an EMBL/GenBank/DDBJ whole genome shotgun (WGS) entry which is preliminary data.</text>
</comment>
<protein>
    <recommendedName>
        <fullName evidence="1">Glyoxalase-like domain-containing protein</fullName>
    </recommendedName>
</protein>
<dbReference type="InterPro" id="IPR041581">
    <property type="entry name" value="Glyoxalase_6"/>
</dbReference>
<accession>A0A2T0PTR6</accession>
<dbReference type="PANTHER" id="PTHR35908:SF1">
    <property type="entry name" value="CONSERVED PROTEIN"/>
    <property type="match status" value="1"/>
</dbReference>
<gene>
    <name evidence="2" type="ORF">CLV72_11052</name>
</gene>
<evidence type="ECO:0000259" key="1">
    <source>
        <dbReference type="Pfam" id="PF18029"/>
    </source>
</evidence>
<dbReference type="CDD" id="cd06587">
    <property type="entry name" value="VOC"/>
    <property type="match status" value="1"/>
</dbReference>
<dbReference type="EMBL" id="PVZC01000010">
    <property type="protein sequence ID" value="PRX92292.1"/>
    <property type="molecule type" value="Genomic_DNA"/>
</dbReference>
<dbReference type="Gene3D" id="3.10.180.10">
    <property type="entry name" value="2,3-Dihydroxybiphenyl 1,2-Dioxygenase, domain 1"/>
    <property type="match status" value="1"/>
</dbReference>
<dbReference type="PANTHER" id="PTHR35908">
    <property type="entry name" value="HYPOTHETICAL FUSION PROTEIN"/>
    <property type="match status" value="1"/>
</dbReference>
<dbReference type="InterPro" id="IPR029068">
    <property type="entry name" value="Glyas_Bleomycin-R_OHBP_Dase"/>
</dbReference>
<dbReference type="Proteomes" id="UP000237846">
    <property type="component" value="Unassembled WGS sequence"/>
</dbReference>
<dbReference type="SUPFAM" id="SSF54593">
    <property type="entry name" value="Glyoxalase/Bleomycin resistance protein/Dihydroxybiphenyl dioxygenase"/>
    <property type="match status" value="1"/>
</dbReference>
<reference evidence="2 3" key="1">
    <citation type="submission" date="2018-03" db="EMBL/GenBank/DDBJ databases">
        <title>Genomic Encyclopedia of Archaeal and Bacterial Type Strains, Phase II (KMG-II): from individual species to whole genera.</title>
        <authorList>
            <person name="Goeker M."/>
        </authorList>
    </citation>
    <scope>NUCLEOTIDE SEQUENCE [LARGE SCALE GENOMIC DNA]</scope>
    <source>
        <strain evidence="2 3">DSM 45601</strain>
    </source>
</reference>
<feature type="domain" description="Glyoxalase-like" evidence="1">
    <location>
        <begin position="8"/>
        <end position="119"/>
    </location>
</feature>
<dbReference type="Pfam" id="PF18029">
    <property type="entry name" value="Glyoxalase_6"/>
    <property type="match status" value="1"/>
</dbReference>
<evidence type="ECO:0000313" key="2">
    <source>
        <dbReference type="EMBL" id="PRX92292.1"/>
    </source>
</evidence>
<dbReference type="OrthoDB" id="5524593at2"/>
<keyword evidence="3" id="KW-1185">Reference proteome</keyword>
<name>A0A2T0PTR6_9ACTN</name>